<dbReference type="Proteomes" id="UP000681722">
    <property type="component" value="Unassembled WGS sequence"/>
</dbReference>
<comment type="caution">
    <text evidence="1">The sequence shown here is derived from an EMBL/GenBank/DDBJ whole genome shotgun (WGS) entry which is preliminary data.</text>
</comment>
<name>A0A8S2PU11_9BILA</name>
<proteinExistence type="predicted"/>
<protein>
    <submittedName>
        <fullName evidence="1">Uncharacterized protein</fullName>
    </submittedName>
</protein>
<feature type="non-terminal residue" evidence="1">
    <location>
        <position position="30"/>
    </location>
</feature>
<dbReference type="AlphaFoldDB" id="A0A8S2PU11"/>
<reference evidence="1" key="1">
    <citation type="submission" date="2021-02" db="EMBL/GenBank/DDBJ databases">
        <authorList>
            <person name="Nowell W R."/>
        </authorList>
    </citation>
    <scope>NUCLEOTIDE SEQUENCE</scope>
</reference>
<dbReference type="EMBL" id="CAJOBC010026415">
    <property type="protein sequence ID" value="CAF4070987.1"/>
    <property type="molecule type" value="Genomic_DNA"/>
</dbReference>
<evidence type="ECO:0000313" key="1">
    <source>
        <dbReference type="EMBL" id="CAF4070987.1"/>
    </source>
</evidence>
<evidence type="ECO:0000313" key="2">
    <source>
        <dbReference type="Proteomes" id="UP000681722"/>
    </source>
</evidence>
<accession>A0A8S2PU11</accession>
<organism evidence="1 2">
    <name type="scientific">Didymodactylos carnosus</name>
    <dbReference type="NCBI Taxonomy" id="1234261"/>
    <lineage>
        <taxon>Eukaryota</taxon>
        <taxon>Metazoa</taxon>
        <taxon>Spiralia</taxon>
        <taxon>Gnathifera</taxon>
        <taxon>Rotifera</taxon>
        <taxon>Eurotatoria</taxon>
        <taxon>Bdelloidea</taxon>
        <taxon>Philodinida</taxon>
        <taxon>Philodinidae</taxon>
        <taxon>Didymodactylos</taxon>
    </lineage>
</organism>
<sequence length="30" mass="3340">MKPFEERLSKSRPIEVQGLPQVPTAGCIVE</sequence>
<gene>
    <name evidence="1" type="ORF">SRO942_LOCUS27730</name>
</gene>